<name>A0A917HEV1_9BACI</name>
<dbReference type="InterPro" id="IPR028973">
    <property type="entry name" value="PhnB-like"/>
</dbReference>
<dbReference type="PANTHER" id="PTHR33990">
    <property type="entry name" value="PROTEIN YJDN-RELATED"/>
    <property type="match status" value="1"/>
</dbReference>
<accession>A0A917HEV1</accession>
<evidence type="ECO:0000313" key="2">
    <source>
        <dbReference type="EMBL" id="GGG76954.1"/>
    </source>
</evidence>
<dbReference type="Gene3D" id="3.30.720.110">
    <property type="match status" value="1"/>
</dbReference>
<dbReference type="AlphaFoldDB" id="A0A917HEV1"/>
<evidence type="ECO:0000313" key="3">
    <source>
        <dbReference type="Proteomes" id="UP000622860"/>
    </source>
</evidence>
<reference evidence="2" key="1">
    <citation type="journal article" date="2014" name="Int. J. Syst. Evol. Microbiol.">
        <title>Complete genome sequence of Corynebacterium casei LMG S-19264T (=DSM 44701T), isolated from a smear-ripened cheese.</title>
        <authorList>
            <consortium name="US DOE Joint Genome Institute (JGI-PGF)"/>
            <person name="Walter F."/>
            <person name="Albersmeier A."/>
            <person name="Kalinowski J."/>
            <person name="Ruckert C."/>
        </authorList>
    </citation>
    <scope>NUCLEOTIDE SEQUENCE</scope>
    <source>
        <strain evidence="2">CGMCC 1.12754</strain>
    </source>
</reference>
<dbReference type="Pfam" id="PF06983">
    <property type="entry name" value="3-dmu-9_3-mt"/>
    <property type="match status" value="2"/>
</dbReference>
<keyword evidence="3" id="KW-1185">Reference proteome</keyword>
<reference evidence="2" key="2">
    <citation type="submission" date="2020-09" db="EMBL/GenBank/DDBJ databases">
        <authorList>
            <person name="Sun Q."/>
            <person name="Zhou Y."/>
        </authorList>
    </citation>
    <scope>NUCLEOTIDE SEQUENCE</scope>
    <source>
        <strain evidence="2">CGMCC 1.12754</strain>
    </source>
</reference>
<dbReference type="RefSeq" id="WP_188455495.1">
    <property type="nucleotide sequence ID" value="NZ_BMFR01000008.1"/>
</dbReference>
<feature type="domain" description="PhnB-like" evidence="1">
    <location>
        <begin position="132"/>
        <end position="253"/>
    </location>
</feature>
<organism evidence="2 3">
    <name type="scientific">Virgibacillus oceani</name>
    <dbReference type="NCBI Taxonomy" id="1479511"/>
    <lineage>
        <taxon>Bacteria</taxon>
        <taxon>Bacillati</taxon>
        <taxon>Bacillota</taxon>
        <taxon>Bacilli</taxon>
        <taxon>Bacillales</taxon>
        <taxon>Bacillaceae</taxon>
        <taxon>Virgibacillus</taxon>
    </lineage>
</organism>
<dbReference type="Gene3D" id="3.30.720.100">
    <property type="match status" value="1"/>
</dbReference>
<proteinExistence type="predicted"/>
<dbReference type="EMBL" id="BMFR01000008">
    <property type="protein sequence ID" value="GGG76954.1"/>
    <property type="molecule type" value="Genomic_DNA"/>
</dbReference>
<dbReference type="SUPFAM" id="SSF54593">
    <property type="entry name" value="Glyoxalase/Bleomycin resistance protein/Dihydroxybiphenyl dioxygenase"/>
    <property type="match status" value="2"/>
</dbReference>
<dbReference type="Gene3D" id="3.10.180.10">
    <property type="entry name" value="2,3-Dihydroxybiphenyl 1,2-Dioxygenase, domain 1"/>
    <property type="match status" value="1"/>
</dbReference>
<gene>
    <name evidence="2" type="ORF">GCM10011398_22500</name>
</gene>
<dbReference type="InterPro" id="IPR029068">
    <property type="entry name" value="Glyas_Bleomycin-R_OHBP_Dase"/>
</dbReference>
<protein>
    <submittedName>
        <fullName evidence="2">VOC family protein</fullName>
    </submittedName>
</protein>
<sequence length="294" mass="33448">MQKIIPHLWYDKEAKEAAQFYIGLFDNSKLLNVTVIEDTPSGDSEFVSFELAGQEFQAISAGPYFKFNPTISLMVACESVEEVNSKWEALIDGGTELMPLGEYPFNRWYGWVQDKYGLSWQLMLVKEGQTSQKIKPNMLFSGESCGMTEEAITFYTDIFEEAEIGVVSKYKTGEAETPKAKVNYADFNLCGMEFSAMDNGMDVDFNFNEAFSLIVNCKDQEEIDYFWDMLSAVPEAEQCGWVKDKFGVSWQVVPDNMEEVLFKGPKDESRRASDAMLKMKKIDISELEKARLAK</sequence>
<evidence type="ECO:0000259" key="1">
    <source>
        <dbReference type="Pfam" id="PF06983"/>
    </source>
</evidence>
<comment type="caution">
    <text evidence="2">The sequence shown here is derived from an EMBL/GenBank/DDBJ whole genome shotgun (WGS) entry which is preliminary data.</text>
</comment>
<feature type="domain" description="PhnB-like" evidence="1">
    <location>
        <begin position="2"/>
        <end position="122"/>
    </location>
</feature>
<dbReference type="Proteomes" id="UP000622860">
    <property type="component" value="Unassembled WGS sequence"/>
</dbReference>
<dbReference type="CDD" id="cd06588">
    <property type="entry name" value="PhnB_like"/>
    <property type="match status" value="2"/>
</dbReference>